<dbReference type="SUPFAM" id="SSF51735">
    <property type="entry name" value="NAD(P)-binding Rossmann-fold domains"/>
    <property type="match status" value="1"/>
</dbReference>
<dbReference type="OrthoDB" id="7355832at2"/>
<sequence>MKAAYYDRQGEARDVLAVGEITTPQPGAGEVRVRIHVSGINPTDIKARTGFSSTMAFPRIIPHQDGAGLIDAVGDGVPESRLGERVWIFEAQNGRASGTAAEYAIVPATNAVLLPSSVTFEIGASLGIPALTAHRCLFADGDIKGRRVLVHGGAGVVGTAAILLAKYAGAWVAATVLSDDHVEIAKAAGADLVINLLNEDVPAVIQAQTDSGGVDRIVDVNLKANLAINMACLAQGGVVSSYATGQASDELSLPLLKAMVGGCVFRFVFIYNVPFEAKRSAIDPINACIASGAYVPKIGMQVPLDRIVEAHEALETGSIVGKVLVDIQ</sequence>
<dbReference type="CDD" id="cd08253">
    <property type="entry name" value="zeta_crystallin"/>
    <property type="match status" value="1"/>
</dbReference>
<dbReference type="RefSeq" id="WP_097138879.1">
    <property type="nucleotide sequence ID" value="NZ_OBQD01000006.1"/>
</dbReference>
<dbReference type="InterPro" id="IPR013149">
    <property type="entry name" value="ADH-like_C"/>
</dbReference>
<dbReference type="InterPro" id="IPR036291">
    <property type="entry name" value="NAD(P)-bd_dom_sf"/>
</dbReference>
<dbReference type="EMBL" id="OBQD01000006">
    <property type="protein sequence ID" value="SOC39531.1"/>
    <property type="molecule type" value="Genomic_DNA"/>
</dbReference>
<evidence type="ECO:0000259" key="2">
    <source>
        <dbReference type="SMART" id="SM00829"/>
    </source>
</evidence>
<dbReference type="Pfam" id="PF08240">
    <property type="entry name" value="ADH_N"/>
    <property type="match status" value="1"/>
</dbReference>
<dbReference type="Gene3D" id="3.40.50.720">
    <property type="entry name" value="NAD(P)-binding Rossmann-like Domain"/>
    <property type="match status" value="1"/>
</dbReference>
<gene>
    <name evidence="3" type="ORF">SAMN05892877_10648</name>
</gene>
<dbReference type="GO" id="GO:0016491">
    <property type="term" value="F:oxidoreductase activity"/>
    <property type="evidence" value="ECO:0007669"/>
    <property type="project" value="InterPro"/>
</dbReference>
<evidence type="ECO:0000313" key="3">
    <source>
        <dbReference type="EMBL" id="SOC39531.1"/>
    </source>
</evidence>
<dbReference type="InterPro" id="IPR051603">
    <property type="entry name" value="Zinc-ADH_QOR/CCCR"/>
</dbReference>
<dbReference type="Pfam" id="PF00107">
    <property type="entry name" value="ADH_zinc_N"/>
    <property type="match status" value="1"/>
</dbReference>
<dbReference type="SUPFAM" id="SSF50129">
    <property type="entry name" value="GroES-like"/>
    <property type="match status" value="1"/>
</dbReference>
<dbReference type="AlphaFoldDB" id="A0A285UGZ3"/>
<feature type="domain" description="Enoyl reductase (ER)" evidence="2">
    <location>
        <begin position="11"/>
        <end position="325"/>
    </location>
</feature>
<reference evidence="3 4" key="1">
    <citation type="submission" date="2017-08" db="EMBL/GenBank/DDBJ databases">
        <authorList>
            <person name="de Groot N.N."/>
        </authorList>
    </citation>
    <scope>NUCLEOTIDE SEQUENCE [LARGE SCALE GENOMIC DNA]</scope>
    <source>
        <strain evidence="3 4">JC85</strain>
    </source>
</reference>
<keyword evidence="1" id="KW-0521">NADP</keyword>
<dbReference type="InterPro" id="IPR020843">
    <property type="entry name" value="ER"/>
</dbReference>
<dbReference type="PANTHER" id="PTHR44154:SF1">
    <property type="entry name" value="QUINONE OXIDOREDUCTASE"/>
    <property type="match status" value="1"/>
</dbReference>
<protein>
    <submittedName>
        <fullName evidence="3">NADPH:quinone reductase-like Zn-dependent oxidoreductase</fullName>
    </submittedName>
</protein>
<keyword evidence="4" id="KW-1185">Reference proteome</keyword>
<dbReference type="PANTHER" id="PTHR44154">
    <property type="entry name" value="QUINONE OXIDOREDUCTASE"/>
    <property type="match status" value="1"/>
</dbReference>
<evidence type="ECO:0000313" key="4">
    <source>
        <dbReference type="Proteomes" id="UP000219167"/>
    </source>
</evidence>
<organism evidence="3 4">
    <name type="scientific">Rhizobium subbaraonis</name>
    <dbReference type="NCBI Taxonomy" id="908946"/>
    <lineage>
        <taxon>Bacteria</taxon>
        <taxon>Pseudomonadati</taxon>
        <taxon>Pseudomonadota</taxon>
        <taxon>Alphaproteobacteria</taxon>
        <taxon>Hyphomicrobiales</taxon>
        <taxon>Rhizobiaceae</taxon>
        <taxon>Rhizobium/Agrobacterium group</taxon>
        <taxon>Rhizobium</taxon>
    </lineage>
</organism>
<accession>A0A285UGZ3</accession>
<dbReference type="InterPro" id="IPR013154">
    <property type="entry name" value="ADH-like_N"/>
</dbReference>
<evidence type="ECO:0000256" key="1">
    <source>
        <dbReference type="ARBA" id="ARBA00022857"/>
    </source>
</evidence>
<proteinExistence type="predicted"/>
<dbReference type="Gene3D" id="3.90.180.10">
    <property type="entry name" value="Medium-chain alcohol dehydrogenases, catalytic domain"/>
    <property type="match status" value="1"/>
</dbReference>
<name>A0A285UGZ3_9HYPH</name>
<dbReference type="InterPro" id="IPR011032">
    <property type="entry name" value="GroES-like_sf"/>
</dbReference>
<dbReference type="SMART" id="SM00829">
    <property type="entry name" value="PKS_ER"/>
    <property type="match status" value="1"/>
</dbReference>
<dbReference type="Proteomes" id="UP000219167">
    <property type="component" value="Unassembled WGS sequence"/>
</dbReference>